<dbReference type="SUPFAM" id="SSF52047">
    <property type="entry name" value="RNI-like"/>
    <property type="match status" value="1"/>
</dbReference>
<dbReference type="AlphaFoldDB" id="A0ABD3Q3Q9"/>
<comment type="caution">
    <text evidence="1">The sequence shown here is derived from an EMBL/GenBank/DDBJ whole genome shotgun (WGS) entry which is preliminary data.</text>
</comment>
<dbReference type="InterPro" id="IPR032675">
    <property type="entry name" value="LRR_dom_sf"/>
</dbReference>
<name>A0ABD3Q3Q9_9STRA</name>
<reference evidence="1 2" key="1">
    <citation type="submission" date="2024-10" db="EMBL/GenBank/DDBJ databases">
        <title>Updated reference genomes for cyclostephanoid diatoms.</title>
        <authorList>
            <person name="Roberts W.R."/>
            <person name="Alverson A.J."/>
        </authorList>
    </citation>
    <scope>NUCLEOTIDE SEQUENCE [LARGE SCALE GENOMIC DNA]</scope>
    <source>
        <strain evidence="1 2">AJA010-31</strain>
    </source>
</reference>
<organism evidence="1 2">
    <name type="scientific">Cyclotella atomus</name>
    <dbReference type="NCBI Taxonomy" id="382360"/>
    <lineage>
        <taxon>Eukaryota</taxon>
        <taxon>Sar</taxon>
        <taxon>Stramenopiles</taxon>
        <taxon>Ochrophyta</taxon>
        <taxon>Bacillariophyta</taxon>
        <taxon>Coscinodiscophyceae</taxon>
        <taxon>Thalassiosirophycidae</taxon>
        <taxon>Stephanodiscales</taxon>
        <taxon>Stephanodiscaceae</taxon>
        <taxon>Cyclotella</taxon>
    </lineage>
</organism>
<keyword evidence="2" id="KW-1185">Reference proteome</keyword>
<gene>
    <name evidence="1" type="ORF">ACHAWO_009247</name>
</gene>
<dbReference type="EMBL" id="JALLPJ020000334">
    <property type="protein sequence ID" value="KAL3795084.1"/>
    <property type="molecule type" value="Genomic_DNA"/>
</dbReference>
<sequence length="431" mass="48478">MILKHWLVGDDVGCAVDAGVSFARTKADEVSEVSAALSDPDLLSSILSFLSWKELLRCRVCRTWRQAVALTNVPESISDVWSTPDLYINSREFVDALGWLSKALPRVPCVNIRFNLYSTKPFEIAACDDPELPSDSSIASPSNQASLRCIADFLYLKHISITSASLNGSHPYLFDFPELRTLELVDVGMLVWNLDMLQNLRKLEQLIAVRNTHLTGRLGSIRVLRESLVKLSLVSCFKVGGDLLDLRDFPLLKDICLNDCNRIGGDIREVQIGDFQSVESFGRLPNSVFGGSYLPSIADTPAIMRSWYILKKQNPSVLTPSNNGICRLSLSMLSTERYENDVHHTRYMPTCVEFISAGTRLGWRWTNAVRGGSCETIWMDPAPQRSDPGYDLYLLELEKVNEDVVFYKGFFAPPSQDEHLQRNNDMPFLRV</sequence>
<evidence type="ECO:0000313" key="2">
    <source>
        <dbReference type="Proteomes" id="UP001530400"/>
    </source>
</evidence>
<proteinExistence type="predicted"/>
<dbReference type="SUPFAM" id="SSF81383">
    <property type="entry name" value="F-box domain"/>
    <property type="match status" value="1"/>
</dbReference>
<dbReference type="InterPro" id="IPR036047">
    <property type="entry name" value="F-box-like_dom_sf"/>
</dbReference>
<dbReference type="Gene3D" id="3.80.10.10">
    <property type="entry name" value="Ribonuclease Inhibitor"/>
    <property type="match status" value="1"/>
</dbReference>
<dbReference type="Gene3D" id="1.20.1280.50">
    <property type="match status" value="1"/>
</dbReference>
<evidence type="ECO:0008006" key="3">
    <source>
        <dbReference type="Google" id="ProtNLM"/>
    </source>
</evidence>
<accession>A0ABD3Q3Q9</accession>
<dbReference type="Proteomes" id="UP001530400">
    <property type="component" value="Unassembled WGS sequence"/>
</dbReference>
<protein>
    <recommendedName>
        <fullName evidence="3">F-box domain-containing protein</fullName>
    </recommendedName>
</protein>
<evidence type="ECO:0000313" key="1">
    <source>
        <dbReference type="EMBL" id="KAL3795084.1"/>
    </source>
</evidence>